<dbReference type="Proteomes" id="UP000442990">
    <property type="component" value="Unassembled WGS sequence"/>
</dbReference>
<comment type="caution">
    <text evidence="1">The sequence shown here is derived from an EMBL/GenBank/DDBJ whole genome shotgun (WGS) entry which is preliminary data.</text>
</comment>
<accession>A0A7J5D2J4</accession>
<dbReference type="RefSeq" id="WP_151474616.1">
    <property type="nucleotide sequence ID" value="NZ_WBKG01000060.1"/>
</dbReference>
<evidence type="ECO:0000313" key="1">
    <source>
        <dbReference type="EMBL" id="KAB1977573.1"/>
    </source>
</evidence>
<sequence length="119" mass="13268">MSFDLYVWHEPTPITAERALLVCQSLADGDDSVVQPDPRNLALLDDLLVGFPDPDDPDDDEIDDIVWSVSPDANEYRLILAVGWSRADSFSRAVFALARKHGLTCFDPQRNEVHNPSTS</sequence>
<name>A0A7J5D2J4_9ACTN</name>
<dbReference type="EMBL" id="WBKG01000060">
    <property type="protein sequence ID" value="KAB1977573.1"/>
    <property type="molecule type" value="Genomic_DNA"/>
</dbReference>
<evidence type="ECO:0000313" key="2">
    <source>
        <dbReference type="Proteomes" id="UP000442990"/>
    </source>
</evidence>
<dbReference type="AlphaFoldDB" id="A0A7J5D2J4"/>
<keyword evidence="2" id="KW-1185">Reference proteome</keyword>
<reference evidence="1 2" key="1">
    <citation type="submission" date="2019-09" db="EMBL/GenBank/DDBJ databases">
        <title>Isolation and identification of active actinomycetes.</title>
        <authorList>
            <person name="Yu Z."/>
            <person name="Han C."/>
            <person name="Yu B."/>
        </authorList>
    </citation>
    <scope>NUCLEOTIDE SEQUENCE [LARGE SCALE GENOMIC DNA]</scope>
    <source>
        <strain evidence="1 2">NEAU-H2</strain>
    </source>
</reference>
<protein>
    <submittedName>
        <fullName evidence="1">Uncharacterized protein</fullName>
    </submittedName>
</protein>
<organism evidence="1 2">
    <name type="scientific">Streptomyces triticiradicis</name>
    <dbReference type="NCBI Taxonomy" id="2651189"/>
    <lineage>
        <taxon>Bacteria</taxon>
        <taxon>Bacillati</taxon>
        <taxon>Actinomycetota</taxon>
        <taxon>Actinomycetes</taxon>
        <taxon>Kitasatosporales</taxon>
        <taxon>Streptomycetaceae</taxon>
        <taxon>Streptomyces</taxon>
    </lineage>
</organism>
<gene>
    <name evidence="1" type="ORF">F8144_41625</name>
</gene>
<proteinExistence type="predicted"/>